<evidence type="ECO:0000256" key="2">
    <source>
        <dbReference type="ARBA" id="ARBA00015897"/>
    </source>
</evidence>
<dbReference type="GO" id="GO:0034702">
    <property type="term" value="C:monoatomic ion channel complex"/>
    <property type="evidence" value="ECO:0007669"/>
    <property type="project" value="UniProtKB-KW"/>
</dbReference>
<dbReference type="EMBL" id="GL433848">
    <property type="protein sequence ID" value="EFN54197.1"/>
    <property type="molecule type" value="Genomic_DNA"/>
</dbReference>
<dbReference type="Proteomes" id="UP000008141">
    <property type="component" value="Unassembled WGS sequence"/>
</dbReference>
<proteinExistence type="predicted"/>
<evidence type="ECO:0000259" key="15">
    <source>
        <dbReference type="Pfam" id="PF00520"/>
    </source>
</evidence>
<evidence type="ECO:0000256" key="13">
    <source>
        <dbReference type="SAM" id="Coils"/>
    </source>
</evidence>
<evidence type="ECO:0000256" key="1">
    <source>
        <dbReference type="ARBA" id="ARBA00004651"/>
    </source>
</evidence>
<evidence type="ECO:0000256" key="14">
    <source>
        <dbReference type="SAM" id="MobiDB-lite"/>
    </source>
</evidence>
<dbReference type="AlphaFoldDB" id="E1ZIQ1"/>
<dbReference type="InterPro" id="IPR027359">
    <property type="entry name" value="Volt_channel_dom_sf"/>
</dbReference>
<evidence type="ECO:0000256" key="11">
    <source>
        <dbReference type="ARBA" id="ARBA00023303"/>
    </source>
</evidence>
<dbReference type="InterPro" id="IPR031846">
    <property type="entry name" value="Hvcn1"/>
</dbReference>
<keyword evidence="11" id="KW-0407">Ion channel</keyword>
<evidence type="ECO:0000256" key="3">
    <source>
        <dbReference type="ARBA" id="ARBA00022448"/>
    </source>
</evidence>
<evidence type="ECO:0000256" key="6">
    <source>
        <dbReference type="ARBA" id="ARBA00022882"/>
    </source>
</evidence>
<reference evidence="16 17" key="1">
    <citation type="journal article" date="2010" name="Plant Cell">
        <title>The Chlorella variabilis NC64A genome reveals adaptation to photosymbiosis, coevolution with viruses, and cryptic sex.</title>
        <authorList>
            <person name="Blanc G."/>
            <person name="Duncan G."/>
            <person name="Agarkova I."/>
            <person name="Borodovsky M."/>
            <person name="Gurnon J."/>
            <person name="Kuo A."/>
            <person name="Lindquist E."/>
            <person name="Lucas S."/>
            <person name="Pangilinan J."/>
            <person name="Polle J."/>
            <person name="Salamov A."/>
            <person name="Terry A."/>
            <person name="Yamada T."/>
            <person name="Dunigan D.D."/>
            <person name="Grigoriev I.V."/>
            <person name="Claverie J.M."/>
            <person name="Van Etten J.L."/>
        </authorList>
    </citation>
    <scope>NUCLEOTIDE SEQUENCE [LARGE SCALE GENOMIC DNA]</scope>
    <source>
        <strain evidence="16 17">NC64A</strain>
    </source>
</reference>
<comment type="subcellular location">
    <subcellularLocation>
        <location evidence="1">Cell membrane</location>
        <topology evidence="1">Multi-pass membrane protein</topology>
    </subcellularLocation>
</comment>
<keyword evidence="4" id="KW-1003">Cell membrane</keyword>
<evidence type="ECO:0000256" key="12">
    <source>
        <dbReference type="ARBA" id="ARBA00031989"/>
    </source>
</evidence>
<dbReference type="SUPFAM" id="SSF81324">
    <property type="entry name" value="Voltage-gated potassium channels"/>
    <property type="match status" value="1"/>
</dbReference>
<dbReference type="RefSeq" id="XP_005846299.1">
    <property type="nucleotide sequence ID" value="XM_005846237.1"/>
</dbReference>
<feature type="coiled-coil region" evidence="13">
    <location>
        <begin position="289"/>
        <end position="316"/>
    </location>
</feature>
<keyword evidence="5" id="KW-0812">Transmembrane</keyword>
<keyword evidence="17" id="KW-1185">Reference proteome</keyword>
<evidence type="ECO:0000313" key="17">
    <source>
        <dbReference type="Proteomes" id="UP000008141"/>
    </source>
</evidence>
<dbReference type="GeneID" id="17353755"/>
<accession>E1ZIQ1</accession>
<evidence type="ECO:0000256" key="5">
    <source>
        <dbReference type="ARBA" id="ARBA00022692"/>
    </source>
</evidence>
<dbReference type="PANTHER" id="PTHR46480:SF1">
    <property type="entry name" value="VOLTAGE-GATED HYDROGEN CHANNEL 1"/>
    <property type="match status" value="1"/>
</dbReference>
<dbReference type="GO" id="GO:0005886">
    <property type="term" value="C:plasma membrane"/>
    <property type="evidence" value="ECO:0007669"/>
    <property type="project" value="UniProtKB-SubCell"/>
</dbReference>
<keyword evidence="8 13" id="KW-0175">Coiled coil</keyword>
<evidence type="ECO:0000256" key="4">
    <source>
        <dbReference type="ARBA" id="ARBA00022475"/>
    </source>
</evidence>
<feature type="domain" description="Ion transport" evidence="15">
    <location>
        <begin position="171"/>
        <end position="269"/>
    </location>
</feature>
<keyword evidence="3" id="KW-0813">Transport</keyword>
<name>E1ZIQ1_CHLVA</name>
<dbReference type="GO" id="GO:0030171">
    <property type="term" value="F:voltage-gated proton channel activity"/>
    <property type="evidence" value="ECO:0007669"/>
    <property type="project" value="InterPro"/>
</dbReference>
<dbReference type="InParanoid" id="E1ZIQ1"/>
<dbReference type="OrthoDB" id="427456at2759"/>
<keyword evidence="9" id="KW-0406">Ion transport</keyword>
<keyword evidence="6" id="KW-0851">Voltage-gated channel</keyword>
<gene>
    <name evidence="16" type="ORF">CHLNCDRAFT_135664</name>
</gene>
<organism evidence="17">
    <name type="scientific">Chlorella variabilis</name>
    <name type="common">Green alga</name>
    <dbReference type="NCBI Taxonomy" id="554065"/>
    <lineage>
        <taxon>Eukaryota</taxon>
        <taxon>Viridiplantae</taxon>
        <taxon>Chlorophyta</taxon>
        <taxon>core chlorophytes</taxon>
        <taxon>Trebouxiophyceae</taxon>
        <taxon>Chlorellales</taxon>
        <taxon>Chlorellaceae</taxon>
        <taxon>Chlorella clade</taxon>
        <taxon>Chlorella</taxon>
    </lineage>
</organism>
<dbReference type="Gene3D" id="1.20.120.350">
    <property type="entry name" value="Voltage-gated potassium channels. Chain C"/>
    <property type="match status" value="1"/>
</dbReference>
<protein>
    <recommendedName>
        <fullName evidence="2">Voltage-gated hydrogen channel 1</fullName>
    </recommendedName>
    <alternativeName>
        <fullName evidence="12">Hydrogen voltage-gated channel 1</fullName>
    </alternativeName>
</protein>
<dbReference type="eggNOG" id="ENOG502QQMU">
    <property type="taxonomic scope" value="Eukaryota"/>
</dbReference>
<feature type="compositionally biased region" description="Low complexity" evidence="14">
    <location>
        <begin position="12"/>
        <end position="27"/>
    </location>
</feature>
<keyword evidence="7" id="KW-1133">Transmembrane helix</keyword>
<evidence type="ECO:0000256" key="8">
    <source>
        <dbReference type="ARBA" id="ARBA00023054"/>
    </source>
</evidence>
<evidence type="ECO:0000313" key="16">
    <source>
        <dbReference type="EMBL" id="EFN54197.1"/>
    </source>
</evidence>
<sequence length="370" mass="39843">MSPPEVQPARTGGSPRIGSGNSSGNPRRGTDGSVRASSSAHADGGKLPAVDWQPDGLPRLPGHLQYDHYVPRRHCPVCSLGEGDAHEPGGVASHAYTLLPPAAPPPPPRAIDRHGRALLDSLRRPKQAPRWWGPRHAARQQAWGEALESQAMHYAVISLTLLDLSVVVTELILSSIFISHESIPHAVHVAEEALSWTSITILCCFCVELLAKLAVFGYTYFTRSKWHLFDAVVVVSSLVLELSLHNVAREVASLLIFFRLWRLLRVMHSVAEAMELNHEGEVERHHRLVHGLQKDLALEHRRVRQLEREVEALSTAAAGAGVDVSAVLRLAAAAMSQPEPMLLAAEAAEPGKAAAAGGGGNGPSASHLDV</sequence>
<evidence type="ECO:0000256" key="10">
    <source>
        <dbReference type="ARBA" id="ARBA00023136"/>
    </source>
</evidence>
<evidence type="ECO:0000256" key="9">
    <source>
        <dbReference type="ARBA" id="ARBA00023065"/>
    </source>
</evidence>
<evidence type="ECO:0000256" key="7">
    <source>
        <dbReference type="ARBA" id="ARBA00022989"/>
    </source>
</evidence>
<dbReference type="KEGG" id="cvr:CHLNCDRAFT_135664"/>
<dbReference type="PANTHER" id="PTHR46480">
    <property type="entry name" value="F20B24.22"/>
    <property type="match status" value="1"/>
</dbReference>
<keyword evidence="10" id="KW-0472">Membrane</keyword>
<dbReference type="Pfam" id="PF00520">
    <property type="entry name" value="Ion_trans"/>
    <property type="match status" value="1"/>
</dbReference>
<feature type="region of interest" description="Disordered" evidence="14">
    <location>
        <begin position="1"/>
        <end position="54"/>
    </location>
</feature>
<dbReference type="InterPro" id="IPR005821">
    <property type="entry name" value="Ion_trans_dom"/>
</dbReference>